<dbReference type="SMART" id="SM00347">
    <property type="entry name" value="HTH_MARR"/>
    <property type="match status" value="1"/>
</dbReference>
<feature type="domain" description="HTH marR-type" evidence="3">
    <location>
        <begin position="4"/>
        <end position="135"/>
    </location>
</feature>
<dbReference type="PANTHER" id="PTHR43877">
    <property type="entry name" value="AMINOALKYLPHOSPHONATE N-ACETYLTRANSFERASE-RELATED-RELATED"/>
    <property type="match status" value="1"/>
</dbReference>
<dbReference type="PANTHER" id="PTHR43877:SF2">
    <property type="entry name" value="AMINOALKYLPHOSPHONATE N-ACETYLTRANSFERASE-RELATED"/>
    <property type="match status" value="1"/>
</dbReference>
<dbReference type="Gene3D" id="3.40.630.30">
    <property type="match status" value="1"/>
</dbReference>
<gene>
    <name evidence="5" type="ORF">JIG36_06645</name>
</gene>
<dbReference type="SUPFAM" id="SSF55729">
    <property type="entry name" value="Acyl-CoA N-acyltransferases (Nat)"/>
    <property type="match status" value="1"/>
</dbReference>
<evidence type="ECO:0000259" key="4">
    <source>
        <dbReference type="PROSITE" id="PS51186"/>
    </source>
</evidence>
<organism evidence="5 6">
    <name type="scientific">Paractinoplanes ovalisporus</name>
    <dbReference type="NCBI Taxonomy" id="2810368"/>
    <lineage>
        <taxon>Bacteria</taxon>
        <taxon>Bacillati</taxon>
        <taxon>Actinomycetota</taxon>
        <taxon>Actinomycetes</taxon>
        <taxon>Micromonosporales</taxon>
        <taxon>Micromonosporaceae</taxon>
        <taxon>Paractinoplanes</taxon>
    </lineage>
</organism>
<keyword evidence="1" id="KW-0808">Transferase</keyword>
<dbReference type="PROSITE" id="PS51186">
    <property type="entry name" value="GNAT"/>
    <property type="match status" value="1"/>
</dbReference>
<reference evidence="5 6" key="1">
    <citation type="submission" date="2021-01" db="EMBL/GenBank/DDBJ databases">
        <title>Actinoplanes sp. nov. LDG1-06 isolated from lichen.</title>
        <authorList>
            <person name="Saeng-In P."/>
            <person name="Phongsopitanun W."/>
            <person name="Kanchanasin P."/>
            <person name="Yuki M."/>
            <person name="Kudo T."/>
            <person name="Ohkuma M."/>
            <person name="Tanasupawat S."/>
        </authorList>
    </citation>
    <scope>NUCLEOTIDE SEQUENCE [LARGE SCALE GENOMIC DNA]</scope>
    <source>
        <strain evidence="5 6">LDG1-06</strain>
    </source>
</reference>
<dbReference type="EMBL" id="JAENHP010000002">
    <property type="protein sequence ID" value="MBM2615241.1"/>
    <property type="molecule type" value="Genomic_DNA"/>
</dbReference>
<dbReference type="Pfam" id="PF00583">
    <property type="entry name" value="Acetyltransf_1"/>
    <property type="match status" value="1"/>
</dbReference>
<dbReference type="InterPro" id="IPR036388">
    <property type="entry name" value="WH-like_DNA-bd_sf"/>
</dbReference>
<evidence type="ECO:0000256" key="1">
    <source>
        <dbReference type="ARBA" id="ARBA00022679"/>
    </source>
</evidence>
<keyword evidence="6" id="KW-1185">Reference proteome</keyword>
<dbReference type="InterPro" id="IPR000835">
    <property type="entry name" value="HTH_MarR-typ"/>
</dbReference>
<dbReference type="PROSITE" id="PS50995">
    <property type="entry name" value="HTH_MARR_2"/>
    <property type="match status" value="1"/>
</dbReference>
<evidence type="ECO:0000313" key="5">
    <source>
        <dbReference type="EMBL" id="MBM2615241.1"/>
    </source>
</evidence>
<evidence type="ECO:0000256" key="2">
    <source>
        <dbReference type="ARBA" id="ARBA00023315"/>
    </source>
</evidence>
<dbReference type="InterPro" id="IPR000182">
    <property type="entry name" value="GNAT_dom"/>
</dbReference>
<dbReference type="InterPro" id="IPR050832">
    <property type="entry name" value="Bact_Acetyltransf"/>
</dbReference>
<dbReference type="InterPro" id="IPR036390">
    <property type="entry name" value="WH_DNA-bd_sf"/>
</dbReference>
<comment type="caution">
    <text evidence="5">The sequence shown here is derived from an EMBL/GenBank/DDBJ whole genome shotgun (WGS) entry which is preliminary data.</text>
</comment>
<dbReference type="Pfam" id="PF12802">
    <property type="entry name" value="MarR_2"/>
    <property type="match status" value="1"/>
</dbReference>
<dbReference type="InterPro" id="IPR016181">
    <property type="entry name" value="Acyl_CoA_acyltransferase"/>
</dbReference>
<accession>A0ABS2A5Z8</accession>
<dbReference type="SUPFAM" id="SSF46785">
    <property type="entry name" value="Winged helix' DNA-binding domain"/>
    <property type="match status" value="1"/>
</dbReference>
<dbReference type="Proteomes" id="UP000632138">
    <property type="component" value="Unassembled WGS sequence"/>
</dbReference>
<name>A0ABS2A5Z8_9ACTN</name>
<dbReference type="Gene3D" id="1.10.10.10">
    <property type="entry name" value="Winged helix-like DNA-binding domain superfamily/Winged helix DNA-binding domain"/>
    <property type="match status" value="1"/>
</dbReference>
<evidence type="ECO:0000313" key="6">
    <source>
        <dbReference type="Proteomes" id="UP000632138"/>
    </source>
</evidence>
<keyword evidence="2" id="KW-0012">Acyltransferase</keyword>
<proteinExistence type="predicted"/>
<dbReference type="CDD" id="cd04301">
    <property type="entry name" value="NAT_SF"/>
    <property type="match status" value="1"/>
</dbReference>
<protein>
    <submittedName>
        <fullName evidence="5">MarR family transcriptional regulator</fullName>
    </submittedName>
</protein>
<feature type="domain" description="N-acetyltransferase" evidence="4">
    <location>
        <begin position="142"/>
        <end position="310"/>
    </location>
</feature>
<sequence>MVDQIELVRDFNRYYTQRLGVLNDHYLGQGRPLSEARLLFEIGGAGAGLRDLRTRMGLDSGYLSRLLRSLSDQGLVSVDPHPGDGRSRIATLTRAGRRELDDLNSRSRDSIAALLEPLTEAQRSKLVGAQEQIRRLLRLAAVTLSPVADDDPSVRGCLTSYGKELALRFPEGYDPATLIAPGTLGTGTVLLAREEGVPVGCGLWQLLSPGVSSGVASGVSSGVASGAASGVAEIRHLWVAADARGYGLGRRLLSALEQDALSHGIGVVRLGTHPSLGEAIALYRAAGYREIPSYDSSPYNQLAFEKALVL</sequence>
<evidence type="ECO:0000259" key="3">
    <source>
        <dbReference type="PROSITE" id="PS50995"/>
    </source>
</evidence>